<dbReference type="AlphaFoldDB" id="A0A484HK50"/>
<gene>
    <name evidence="2" type="ORF">EPICR_20082</name>
</gene>
<evidence type="ECO:0000313" key="2">
    <source>
        <dbReference type="EMBL" id="VEN73617.1"/>
    </source>
</evidence>
<protein>
    <submittedName>
        <fullName evidence="2">Uncharacterized protein</fullName>
    </submittedName>
</protein>
<feature type="transmembrane region" description="Helical" evidence="1">
    <location>
        <begin position="236"/>
        <end position="255"/>
    </location>
</feature>
<organism evidence="2">
    <name type="scientific">uncultured Desulfobacteraceae bacterium</name>
    <dbReference type="NCBI Taxonomy" id="218296"/>
    <lineage>
        <taxon>Bacteria</taxon>
        <taxon>Pseudomonadati</taxon>
        <taxon>Thermodesulfobacteriota</taxon>
        <taxon>Desulfobacteria</taxon>
        <taxon>Desulfobacterales</taxon>
        <taxon>Desulfobacteraceae</taxon>
        <taxon>environmental samples</taxon>
    </lineage>
</organism>
<keyword evidence="1" id="KW-1133">Transmembrane helix</keyword>
<feature type="transmembrane region" description="Helical" evidence="1">
    <location>
        <begin position="44"/>
        <end position="64"/>
    </location>
</feature>
<sequence>MGLLRDIVRDGVGILFPGGFLVFFILWAFSGLILLFFSLNVFSIILKLNSFLTFSAFLIFSYIAGQSLRLKRLDDLEKKSVTAFRKKRIKRIKNDDGKKAKIKAIHGSFKIDSPVEEYNNLFRRHFKVINDQYYARKITTEEYKLKLHNHFKIFNFWEKFPYPLRVTEARLRKQTQDYIDFFEKYDREGIMSHSAFFNFCKSVIFESSSSFKEEMRGQESLVRLFAGVFYAIKYSFILNLLVIFVFICIFFAKILDFEYFSLVYRNVGNSIIIFFLLTVFVLIIFRYLDWEIKKQLRFMRLKEVHLAFDGFYIISKKTKINY</sequence>
<evidence type="ECO:0000256" key="1">
    <source>
        <dbReference type="SAM" id="Phobius"/>
    </source>
</evidence>
<accession>A0A484HK50</accession>
<keyword evidence="1" id="KW-0812">Transmembrane</keyword>
<keyword evidence="1" id="KW-0472">Membrane</keyword>
<feature type="transmembrane region" description="Helical" evidence="1">
    <location>
        <begin position="267"/>
        <end position="288"/>
    </location>
</feature>
<proteinExistence type="predicted"/>
<dbReference type="EMBL" id="CAACVI010000012">
    <property type="protein sequence ID" value="VEN73617.1"/>
    <property type="molecule type" value="Genomic_DNA"/>
</dbReference>
<feature type="transmembrane region" description="Helical" evidence="1">
    <location>
        <begin position="12"/>
        <end position="38"/>
    </location>
</feature>
<name>A0A484HK50_9BACT</name>
<reference evidence="2" key="1">
    <citation type="submission" date="2019-01" db="EMBL/GenBank/DDBJ databases">
        <authorList>
            <consortium name="Genoscope - CEA"/>
            <person name="William W."/>
        </authorList>
    </citation>
    <scope>NUCLEOTIDE SEQUENCE</scope>
    <source>
        <strain evidence="2">CR-1</strain>
    </source>
</reference>